<evidence type="ECO:0000313" key="1">
    <source>
        <dbReference type="EMBL" id="OGE51506.1"/>
    </source>
</evidence>
<proteinExistence type="predicted"/>
<dbReference type="RefSeq" id="XP_022486950.1">
    <property type="nucleotide sequence ID" value="XM_022633272.1"/>
</dbReference>
<dbReference type="AlphaFoldDB" id="A0A1F5LEM3"/>
<keyword evidence="2" id="KW-1185">Reference proteome</keyword>
<dbReference type="Proteomes" id="UP000177622">
    <property type="component" value="Unassembled WGS sequence"/>
</dbReference>
<dbReference type="EMBL" id="LXJU01000013">
    <property type="protein sequence ID" value="OGE51506.1"/>
    <property type="molecule type" value="Genomic_DNA"/>
</dbReference>
<comment type="caution">
    <text evidence="1">The sequence shown here is derived from an EMBL/GenBank/DDBJ whole genome shotgun (WGS) entry which is preliminary data.</text>
</comment>
<gene>
    <name evidence="1" type="ORF">PENARI_c013G07661</name>
</gene>
<dbReference type="OrthoDB" id="4442598at2759"/>
<reference evidence="1 2" key="1">
    <citation type="journal article" date="2016" name="Sci. Rep.">
        <title>Penicillium arizonense, a new, genome sequenced fungal species, reveals a high chemical diversity in secreted metabolites.</title>
        <authorList>
            <person name="Grijseels S."/>
            <person name="Nielsen J.C."/>
            <person name="Randelovic M."/>
            <person name="Nielsen J."/>
            <person name="Nielsen K.F."/>
            <person name="Workman M."/>
            <person name="Frisvad J.C."/>
        </authorList>
    </citation>
    <scope>NUCLEOTIDE SEQUENCE [LARGE SCALE GENOMIC DNA]</scope>
    <source>
        <strain evidence="1 2">CBS 141311</strain>
    </source>
</reference>
<dbReference type="STRING" id="1835702.A0A1F5LEM3"/>
<sequence length="647" mass="72577">MGVPHLLLRRQWLPQPRLKSGLARSFYTLPKPSKQLHPSPSELLRFALRDSTEPGHNSSSADALPAYLREIFNTEWRPSSPPPALWSSLRGLSPSPGKEEIIDVPSLRSAIERYVNDKNGAEFLQETLCAPLSHTLQRLEQRNTSTELLPVLSDLLARLHRLQLPVKRSFYSICIGFAMRYLSVPALRHFLNDYYRMGFPALDNQLEIMWISTGCAQQLDSKSFEDPSYDHKHMLAEITGEGDLLPLNRVRLHDILWLTETGRDSKGEKVTKHNAFYLSLLAKLGSDRVLHDCWAQFVIGLTSGRRFSGGHGIAYKVVLVLIQSGRSETAAKFLEDVSQVSGDNLPGIARVSALWAFLDDPIVGDALPDLVRGEDYLELLEVCLEGMDRRMGIQWDPESQSHFSTSSEPSDTIWGAFDEQALPIIDRQRIASGHSSQLYAELQVNGCSKSPAALGRIVELLHDHDGQSQEIVTHLDYDELRLEEFHAKFESLELRWTPEHSPIEFSNSRLPALHDSSVPWTPSTLGLIRARLIVDGVPQMGINTLHLMQLGCMDMRYGPDQPWQPSGYTVVWDRHYNELLALYVGNGNGVIDCGPAPSNGPFGALMHIKLPTDPHRTLYSPFGTSTQARNCYGPYYLDVDPSPDLVH</sequence>
<name>A0A1F5LEM3_PENAI</name>
<protein>
    <submittedName>
        <fullName evidence="1">Uncharacterized protein</fullName>
    </submittedName>
</protein>
<organism evidence="1 2">
    <name type="scientific">Penicillium arizonense</name>
    <dbReference type="NCBI Taxonomy" id="1835702"/>
    <lineage>
        <taxon>Eukaryota</taxon>
        <taxon>Fungi</taxon>
        <taxon>Dikarya</taxon>
        <taxon>Ascomycota</taxon>
        <taxon>Pezizomycotina</taxon>
        <taxon>Eurotiomycetes</taxon>
        <taxon>Eurotiomycetidae</taxon>
        <taxon>Eurotiales</taxon>
        <taxon>Aspergillaceae</taxon>
        <taxon>Penicillium</taxon>
    </lineage>
</organism>
<accession>A0A1F5LEM3</accession>
<evidence type="ECO:0000313" key="2">
    <source>
        <dbReference type="Proteomes" id="UP000177622"/>
    </source>
</evidence>
<dbReference type="GeneID" id="34578006"/>